<feature type="compositionally biased region" description="Polar residues" evidence="2">
    <location>
        <begin position="255"/>
        <end position="272"/>
    </location>
</feature>
<dbReference type="AlphaFoldDB" id="A0AAF3J9W3"/>
<evidence type="ECO:0000313" key="3">
    <source>
        <dbReference type="Proteomes" id="UP000887575"/>
    </source>
</evidence>
<evidence type="ECO:0000256" key="1">
    <source>
        <dbReference type="SAM" id="Coils"/>
    </source>
</evidence>
<feature type="compositionally biased region" description="Acidic residues" evidence="2">
    <location>
        <begin position="306"/>
        <end position="317"/>
    </location>
</feature>
<organism evidence="3 4">
    <name type="scientific">Mesorhabditis belari</name>
    <dbReference type="NCBI Taxonomy" id="2138241"/>
    <lineage>
        <taxon>Eukaryota</taxon>
        <taxon>Metazoa</taxon>
        <taxon>Ecdysozoa</taxon>
        <taxon>Nematoda</taxon>
        <taxon>Chromadorea</taxon>
        <taxon>Rhabditida</taxon>
        <taxon>Rhabditina</taxon>
        <taxon>Rhabditomorpha</taxon>
        <taxon>Rhabditoidea</taxon>
        <taxon>Rhabditidae</taxon>
        <taxon>Mesorhabditinae</taxon>
        <taxon>Mesorhabditis</taxon>
    </lineage>
</organism>
<dbReference type="PANTHER" id="PTHR15545:SF8">
    <property type="entry name" value="SLO-INTERACTING PROTEIN 1"/>
    <property type="match status" value="1"/>
</dbReference>
<dbReference type="InterPro" id="IPR051971">
    <property type="entry name" value="E3_ubiquitin-PDZ_ligase"/>
</dbReference>
<keyword evidence="1" id="KW-0175">Coiled coil</keyword>
<feature type="compositionally biased region" description="Polar residues" evidence="2">
    <location>
        <begin position="83"/>
        <end position="122"/>
    </location>
</feature>
<name>A0AAF3J9W3_9BILA</name>
<dbReference type="PANTHER" id="PTHR15545">
    <property type="entry name" value="PDZ DOMAIN CONTAINING RING FINGER PROTEIN 3, 4"/>
    <property type="match status" value="1"/>
</dbReference>
<feature type="compositionally biased region" description="Polar residues" evidence="2">
    <location>
        <begin position="142"/>
        <end position="151"/>
    </location>
</feature>
<proteinExistence type="predicted"/>
<evidence type="ECO:0000313" key="4">
    <source>
        <dbReference type="WBParaSite" id="MBELARI_LOCUS5463"/>
    </source>
</evidence>
<feature type="region of interest" description="Disordered" evidence="2">
    <location>
        <begin position="1"/>
        <end position="26"/>
    </location>
</feature>
<feature type="region of interest" description="Disordered" evidence="2">
    <location>
        <begin position="139"/>
        <end position="164"/>
    </location>
</feature>
<accession>A0AAF3J9W3</accession>
<sequence>MWRQIRERSTSRDGKKKGKKLVAAASVPNNLPTQEYIQYPTVKAAKREANALEAQLASLHDEMKSLRVECDRLIHKHLKADETQQQGSHLGESSSAYNTGGDSCRSASVTPEGTLPVMTSSLHSPPKCPSCIALYSNPPTPSIASTTSRPTSAERRQRNMTQRVQSTEMPVLVVDPTGAVVGRSHVPISPPIAVVPPILSLHPSDSVSSVKTYQSRNTIKENHSTNWKPSGSTLHIQSPKFRVPKFSIVARSPQVAPSTGQKHVPPQTSKSKPQPIEPIRQSEPDRFHPRLYMFDRPIDELGELSEGSAEEVDEQKEAEEQQPTTSKQEKGPVEYKWKVKRRCDGSRYVVKRPMRNQVLKKREAQLLRERTGISTDDDAMSGVKLGHFFNREERKRQLEHEKMRKIRQEEKINQAKEVITDKLIVDLAQRKMARRQAPLDGFVSTREYLSQRHSTTAQGPPPPAPILAVTTV</sequence>
<evidence type="ECO:0000256" key="2">
    <source>
        <dbReference type="SAM" id="MobiDB-lite"/>
    </source>
</evidence>
<protein>
    <submittedName>
        <fullName evidence="4">Uncharacterized protein</fullName>
    </submittedName>
</protein>
<reference evidence="4" key="1">
    <citation type="submission" date="2024-02" db="UniProtKB">
        <authorList>
            <consortium name="WormBaseParasite"/>
        </authorList>
    </citation>
    <scope>IDENTIFICATION</scope>
</reference>
<feature type="coiled-coil region" evidence="1">
    <location>
        <begin position="42"/>
        <end position="76"/>
    </location>
</feature>
<feature type="region of interest" description="Disordered" evidence="2">
    <location>
        <begin position="306"/>
        <end position="332"/>
    </location>
</feature>
<feature type="region of interest" description="Disordered" evidence="2">
    <location>
        <begin position="81"/>
        <end position="122"/>
    </location>
</feature>
<feature type="compositionally biased region" description="Basic and acidic residues" evidence="2">
    <location>
        <begin position="1"/>
        <end position="13"/>
    </location>
</feature>
<keyword evidence="3" id="KW-1185">Reference proteome</keyword>
<dbReference type="WBParaSite" id="MBELARI_LOCUS5463">
    <property type="protein sequence ID" value="MBELARI_LOCUS5463"/>
    <property type="gene ID" value="MBELARI_LOCUS5463"/>
</dbReference>
<feature type="region of interest" description="Disordered" evidence="2">
    <location>
        <begin position="252"/>
        <end position="290"/>
    </location>
</feature>
<dbReference type="Proteomes" id="UP000887575">
    <property type="component" value="Unassembled WGS sequence"/>
</dbReference>